<dbReference type="EMBL" id="OX395127">
    <property type="protein sequence ID" value="CAI5765846.1"/>
    <property type="molecule type" value="Genomic_DNA"/>
</dbReference>
<evidence type="ECO:0000313" key="2">
    <source>
        <dbReference type="EMBL" id="CAI5765846.1"/>
    </source>
</evidence>
<dbReference type="InterPro" id="IPR045115">
    <property type="entry name" value="BOL2"/>
</dbReference>
<dbReference type="Pfam" id="PF01722">
    <property type="entry name" value="BolA"/>
    <property type="match status" value="1"/>
</dbReference>
<dbReference type="Gene3D" id="3.30.300.90">
    <property type="entry name" value="BolA-like"/>
    <property type="match status" value="1"/>
</dbReference>
<evidence type="ECO:0000256" key="1">
    <source>
        <dbReference type="RuleBase" id="RU003860"/>
    </source>
</evidence>
<evidence type="ECO:0008006" key="4">
    <source>
        <dbReference type="Google" id="ProtNLM"/>
    </source>
</evidence>
<protein>
    <recommendedName>
        <fullName evidence="4">BolA family member 2</fullName>
    </recommendedName>
</protein>
<dbReference type="InterPro" id="IPR036065">
    <property type="entry name" value="BolA-like_sf"/>
</dbReference>
<dbReference type="PANTHER" id="PTHR12735">
    <property type="entry name" value="BOLA-LIKE PROTEIN-RELATED"/>
    <property type="match status" value="1"/>
</dbReference>
<dbReference type="GO" id="GO:0005829">
    <property type="term" value="C:cytosol"/>
    <property type="evidence" value="ECO:0007669"/>
    <property type="project" value="TreeGrafter"/>
</dbReference>
<dbReference type="SUPFAM" id="SSF82657">
    <property type="entry name" value="BolA-like"/>
    <property type="match status" value="1"/>
</dbReference>
<dbReference type="GO" id="GO:0051604">
    <property type="term" value="P:protein maturation"/>
    <property type="evidence" value="ECO:0007669"/>
    <property type="project" value="InterPro"/>
</dbReference>
<evidence type="ECO:0000313" key="3">
    <source>
        <dbReference type="Proteomes" id="UP001178461"/>
    </source>
</evidence>
<dbReference type="AlphaFoldDB" id="A0AA35JTJ3"/>
<dbReference type="GO" id="GO:0005634">
    <property type="term" value="C:nucleus"/>
    <property type="evidence" value="ECO:0007669"/>
    <property type="project" value="TreeGrafter"/>
</dbReference>
<dbReference type="PANTHER" id="PTHR12735:SF27">
    <property type="entry name" value="BOLA-LIKE PROTEIN 2"/>
    <property type="match status" value="1"/>
</dbReference>
<keyword evidence="3" id="KW-1185">Reference proteome</keyword>
<dbReference type="Proteomes" id="UP001178461">
    <property type="component" value="Chromosome 2"/>
</dbReference>
<dbReference type="InterPro" id="IPR002634">
    <property type="entry name" value="BolA"/>
</dbReference>
<accession>A0AA35JTJ3</accession>
<dbReference type="PIRSF" id="PIRSF003113">
    <property type="entry name" value="BolA"/>
    <property type="match status" value="1"/>
</dbReference>
<comment type="similarity">
    <text evidence="1">Belongs to the BolA/IbaG family.</text>
</comment>
<reference evidence="2" key="1">
    <citation type="submission" date="2022-12" db="EMBL/GenBank/DDBJ databases">
        <authorList>
            <person name="Alioto T."/>
            <person name="Alioto T."/>
            <person name="Gomez Garrido J."/>
        </authorList>
    </citation>
    <scope>NUCLEOTIDE SEQUENCE</scope>
</reference>
<dbReference type="GO" id="GO:0006879">
    <property type="term" value="P:intracellular iron ion homeostasis"/>
    <property type="evidence" value="ECO:0007669"/>
    <property type="project" value="InterPro"/>
</dbReference>
<proteinExistence type="inferred from homology"/>
<gene>
    <name evidence="2" type="ORF">PODLI_1B039325</name>
</gene>
<feature type="non-terminal residue" evidence="2">
    <location>
        <position position="91"/>
    </location>
</feature>
<dbReference type="GO" id="GO:0051537">
    <property type="term" value="F:2 iron, 2 sulfur cluster binding"/>
    <property type="evidence" value="ECO:0007669"/>
    <property type="project" value="InterPro"/>
</dbReference>
<sequence length="91" mass="10363">MEASGTLSVEALREQLLQGLKAEHVVEEYTTPGLCATSFKVLVASPRSQGKALLHQHWLVNEILVEELKRIHAFEQRTLRPEQWVKEQEAT</sequence>
<name>A0AA35JTJ3_9SAUR</name>
<organism evidence="2 3">
    <name type="scientific">Podarcis lilfordi</name>
    <name type="common">Lilford's wall lizard</name>
    <dbReference type="NCBI Taxonomy" id="74358"/>
    <lineage>
        <taxon>Eukaryota</taxon>
        <taxon>Metazoa</taxon>
        <taxon>Chordata</taxon>
        <taxon>Craniata</taxon>
        <taxon>Vertebrata</taxon>
        <taxon>Euteleostomi</taxon>
        <taxon>Lepidosauria</taxon>
        <taxon>Squamata</taxon>
        <taxon>Bifurcata</taxon>
        <taxon>Unidentata</taxon>
        <taxon>Episquamata</taxon>
        <taxon>Laterata</taxon>
        <taxon>Lacertibaenia</taxon>
        <taxon>Lacertidae</taxon>
        <taxon>Podarcis</taxon>
    </lineage>
</organism>